<feature type="signal peptide" evidence="1">
    <location>
        <begin position="1"/>
        <end position="33"/>
    </location>
</feature>
<reference evidence="3" key="1">
    <citation type="submission" date="2020-12" db="UniProtKB">
        <authorList>
            <consortium name="WormBaseParasite"/>
        </authorList>
    </citation>
    <scope>IDENTIFICATION</scope>
    <source>
        <strain evidence="3">MHco3</strain>
    </source>
</reference>
<feature type="chain" id="PRO_5035455259" evidence="1">
    <location>
        <begin position="34"/>
        <end position="86"/>
    </location>
</feature>
<keyword evidence="1" id="KW-0732">Signal</keyword>
<evidence type="ECO:0000313" key="2">
    <source>
        <dbReference type="Proteomes" id="UP000025227"/>
    </source>
</evidence>
<evidence type="ECO:0000256" key="1">
    <source>
        <dbReference type="SAM" id="SignalP"/>
    </source>
</evidence>
<proteinExistence type="predicted"/>
<name>A0A7I4Y7J9_HAECO</name>
<accession>A0A7I4Y7J9</accession>
<keyword evidence="2" id="KW-1185">Reference proteome</keyword>
<organism evidence="2 3">
    <name type="scientific">Haemonchus contortus</name>
    <name type="common">Barber pole worm</name>
    <dbReference type="NCBI Taxonomy" id="6289"/>
    <lineage>
        <taxon>Eukaryota</taxon>
        <taxon>Metazoa</taxon>
        <taxon>Ecdysozoa</taxon>
        <taxon>Nematoda</taxon>
        <taxon>Chromadorea</taxon>
        <taxon>Rhabditida</taxon>
        <taxon>Rhabditina</taxon>
        <taxon>Rhabditomorpha</taxon>
        <taxon>Strongyloidea</taxon>
        <taxon>Trichostrongylidae</taxon>
        <taxon>Haemonchus</taxon>
    </lineage>
</organism>
<dbReference type="WBParaSite" id="HCON_00054980-00001">
    <property type="protein sequence ID" value="HCON_00054980-00001"/>
    <property type="gene ID" value="HCON_00054980"/>
</dbReference>
<dbReference type="Proteomes" id="UP000025227">
    <property type="component" value="Unplaced"/>
</dbReference>
<dbReference type="AlphaFoldDB" id="A0A7I4Y7J9"/>
<sequence length="86" mass="10411">MMLYWTTLAPIEAMESFRLVVLLLMLVCTSCWAIQEHEHTPIRLRRDVEMSLPWFQRDSLDGDDVQIPTYSYRPNFKPWKWTHGRR</sequence>
<evidence type="ECO:0000313" key="3">
    <source>
        <dbReference type="WBParaSite" id="HCON_00054980-00001"/>
    </source>
</evidence>
<protein>
    <submittedName>
        <fullName evidence="3">Secreted protein</fullName>
    </submittedName>
</protein>